<proteinExistence type="predicted"/>
<evidence type="ECO:0000313" key="3">
    <source>
        <dbReference type="Proteomes" id="UP001054945"/>
    </source>
</evidence>
<dbReference type="EMBL" id="BPLR01013823">
    <property type="protein sequence ID" value="GIY64067.1"/>
    <property type="molecule type" value="Genomic_DNA"/>
</dbReference>
<dbReference type="Proteomes" id="UP001054945">
    <property type="component" value="Unassembled WGS sequence"/>
</dbReference>
<reference evidence="2 3" key="1">
    <citation type="submission" date="2021-06" db="EMBL/GenBank/DDBJ databases">
        <title>Caerostris extrusa draft genome.</title>
        <authorList>
            <person name="Kono N."/>
            <person name="Arakawa K."/>
        </authorList>
    </citation>
    <scope>NUCLEOTIDE SEQUENCE [LARGE SCALE GENOMIC DNA]</scope>
</reference>
<comment type="caution">
    <text evidence="2">The sequence shown here is derived from an EMBL/GenBank/DDBJ whole genome shotgun (WGS) entry which is preliminary data.</text>
</comment>
<keyword evidence="3" id="KW-1185">Reference proteome</keyword>
<evidence type="ECO:0000313" key="2">
    <source>
        <dbReference type="EMBL" id="GIY64067.1"/>
    </source>
</evidence>
<dbReference type="AlphaFoldDB" id="A0AAV4V1K0"/>
<feature type="region of interest" description="Disordered" evidence="1">
    <location>
        <begin position="1"/>
        <end position="21"/>
    </location>
</feature>
<sequence>MGNVNDVPTRPRPRLRDWKQERRRNISIDNRQCKRKEKKKKELKSKPKCLEIFLDVVGVFEGVVCQISVRRNGLEDRFIGFCELRGSNVSSQQSSCCSHHLILDV</sequence>
<gene>
    <name evidence="2" type="ORF">CEXT_629801</name>
</gene>
<accession>A0AAV4V1K0</accession>
<evidence type="ECO:0000256" key="1">
    <source>
        <dbReference type="SAM" id="MobiDB-lite"/>
    </source>
</evidence>
<name>A0AAV4V1K0_CAEEX</name>
<organism evidence="2 3">
    <name type="scientific">Caerostris extrusa</name>
    <name type="common">Bark spider</name>
    <name type="synonym">Caerostris bankana</name>
    <dbReference type="NCBI Taxonomy" id="172846"/>
    <lineage>
        <taxon>Eukaryota</taxon>
        <taxon>Metazoa</taxon>
        <taxon>Ecdysozoa</taxon>
        <taxon>Arthropoda</taxon>
        <taxon>Chelicerata</taxon>
        <taxon>Arachnida</taxon>
        <taxon>Araneae</taxon>
        <taxon>Araneomorphae</taxon>
        <taxon>Entelegynae</taxon>
        <taxon>Araneoidea</taxon>
        <taxon>Araneidae</taxon>
        <taxon>Caerostris</taxon>
    </lineage>
</organism>
<protein>
    <submittedName>
        <fullName evidence="2">Uncharacterized protein</fullName>
    </submittedName>
</protein>